<dbReference type="EMBL" id="AZEA01000040">
    <property type="protein sequence ID" value="KRK86524.1"/>
    <property type="molecule type" value="Genomic_DNA"/>
</dbReference>
<accession>A0A0R1KT16</accession>
<gene>
    <name evidence="2" type="ORF">FD17_GL002031</name>
</gene>
<dbReference type="AlphaFoldDB" id="A0A0R1KT16"/>
<evidence type="ECO:0000313" key="3">
    <source>
        <dbReference type="Proteomes" id="UP000051581"/>
    </source>
</evidence>
<dbReference type="OrthoDB" id="2279195at2"/>
<sequence>MNQSIILTGAITGLAAISLFVARPATSVSAKTTITTNKTFKKTSFLPNSGKNIYVWNGAGT</sequence>
<dbReference type="Proteomes" id="UP000051581">
    <property type="component" value="Unassembled WGS sequence"/>
</dbReference>
<feature type="chain" id="PRO_5006406822" evidence="1">
    <location>
        <begin position="31"/>
        <end position="61"/>
    </location>
</feature>
<keyword evidence="1" id="KW-0732">Signal</keyword>
<keyword evidence="3" id="KW-1185">Reference proteome</keyword>
<name>A0A0R1KT16_9LACO</name>
<comment type="caution">
    <text evidence="2">The sequence shown here is derived from an EMBL/GenBank/DDBJ whole genome shotgun (WGS) entry which is preliminary data.</text>
</comment>
<proteinExistence type="predicted"/>
<organism evidence="2 3">
    <name type="scientific">Lentilactobacillus sunkii DSM 19904</name>
    <dbReference type="NCBI Taxonomy" id="1423808"/>
    <lineage>
        <taxon>Bacteria</taxon>
        <taxon>Bacillati</taxon>
        <taxon>Bacillota</taxon>
        <taxon>Bacilli</taxon>
        <taxon>Lactobacillales</taxon>
        <taxon>Lactobacillaceae</taxon>
        <taxon>Lentilactobacillus</taxon>
    </lineage>
</organism>
<dbReference type="PATRIC" id="fig|1423808.3.peg.2054"/>
<reference evidence="2 3" key="1">
    <citation type="journal article" date="2015" name="Genome Announc.">
        <title>Expanding the biotechnology potential of lactobacilli through comparative genomics of 213 strains and associated genera.</title>
        <authorList>
            <person name="Sun Z."/>
            <person name="Harris H.M."/>
            <person name="McCann A."/>
            <person name="Guo C."/>
            <person name="Argimon S."/>
            <person name="Zhang W."/>
            <person name="Yang X."/>
            <person name="Jeffery I.B."/>
            <person name="Cooney J.C."/>
            <person name="Kagawa T.F."/>
            <person name="Liu W."/>
            <person name="Song Y."/>
            <person name="Salvetti E."/>
            <person name="Wrobel A."/>
            <person name="Rasinkangas P."/>
            <person name="Parkhill J."/>
            <person name="Rea M.C."/>
            <person name="O'Sullivan O."/>
            <person name="Ritari J."/>
            <person name="Douillard F.P."/>
            <person name="Paul Ross R."/>
            <person name="Yang R."/>
            <person name="Briner A.E."/>
            <person name="Felis G.E."/>
            <person name="de Vos W.M."/>
            <person name="Barrangou R."/>
            <person name="Klaenhammer T.R."/>
            <person name="Caufield P.W."/>
            <person name="Cui Y."/>
            <person name="Zhang H."/>
            <person name="O'Toole P.W."/>
        </authorList>
    </citation>
    <scope>NUCLEOTIDE SEQUENCE [LARGE SCALE GENOMIC DNA]</scope>
    <source>
        <strain evidence="2 3">DSM 19904</strain>
    </source>
</reference>
<evidence type="ECO:0000313" key="2">
    <source>
        <dbReference type="EMBL" id="KRK86524.1"/>
    </source>
</evidence>
<evidence type="ECO:0000256" key="1">
    <source>
        <dbReference type="SAM" id="SignalP"/>
    </source>
</evidence>
<feature type="signal peptide" evidence="1">
    <location>
        <begin position="1"/>
        <end position="30"/>
    </location>
</feature>
<dbReference type="RefSeq" id="WP_057826504.1">
    <property type="nucleotide sequence ID" value="NZ_AZEA01000040.1"/>
</dbReference>
<protein>
    <submittedName>
        <fullName evidence="2">Uncharacterized protein</fullName>
    </submittedName>
</protein>